<evidence type="ECO:0000313" key="1">
    <source>
        <dbReference type="EMBL" id="ESA21496.1"/>
    </source>
</evidence>
<proteinExistence type="predicted"/>
<dbReference type="EMBL" id="KI276371">
    <property type="protein sequence ID" value="ESA21496.1"/>
    <property type="molecule type" value="Genomic_DNA"/>
</dbReference>
<dbReference type="HOGENOM" id="CLU_2134849_0_0_1"/>
<dbReference type="AlphaFoldDB" id="U9V0W2"/>
<gene>
    <name evidence="1" type="ORF">GLOINDRAFT_17398</name>
</gene>
<organism evidence="1">
    <name type="scientific">Rhizophagus irregularis (strain DAOM 181602 / DAOM 197198 / MUCL 43194)</name>
    <name type="common">Arbuscular mycorrhizal fungus</name>
    <name type="synonym">Glomus intraradices</name>
    <dbReference type="NCBI Taxonomy" id="747089"/>
    <lineage>
        <taxon>Eukaryota</taxon>
        <taxon>Fungi</taxon>
        <taxon>Fungi incertae sedis</taxon>
        <taxon>Mucoromycota</taxon>
        <taxon>Glomeromycotina</taxon>
        <taxon>Glomeromycetes</taxon>
        <taxon>Glomerales</taxon>
        <taxon>Glomeraceae</taxon>
        <taxon>Rhizophagus</taxon>
    </lineage>
</organism>
<name>U9V0W2_RHIID</name>
<reference evidence="1" key="1">
    <citation type="submission" date="2013-07" db="EMBL/GenBank/DDBJ databases">
        <title>The genome of an arbuscular mycorrhizal fungus provides insights into the evolution of the oldest plant symbiosis.</title>
        <authorList>
            <consortium name="DOE Joint Genome Institute"/>
            <person name="Tisserant E."/>
            <person name="Malbreil M."/>
            <person name="Kuo A."/>
            <person name="Kohler A."/>
            <person name="Symeonidi A."/>
            <person name="Balestrini R."/>
            <person name="Charron P."/>
            <person name="Duensing N."/>
            <person name="Frei-dit-Frey N."/>
            <person name="Gianinazzi-Pearson V."/>
            <person name="Gilbert B."/>
            <person name="Handa Y."/>
            <person name="Hijri M."/>
            <person name="Kaul R."/>
            <person name="Kawaguchi M."/>
            <person name="Krajinski F."/>
            <person name="Lammers P."/>
            <person name="Lapierre D."/>
            <person name="Masclaux F.G."/>
            <person name="Murat C."/>
            <person name="Morin E."/>
            <person name="Ndikumana S."/>
            <person name="Pagni M."/>
            <person name="Petitpierre D."/>
            <person name="Requena N."/>
            <person name="Rosikiewicz P."/>
            <person name="Riley R."/>
            <person name="Saito K."/>
            <person name="San Clemente H."/>
            <person name="Shapiro H."/>
            <person name="van Tuinen D."/>
            <person name="Becard G."/>
            <person name="Bonfante P."/>
            <person name="Paszkowski U."/>
            <person name="Shachar-Hill Y."/>
            <person name="Young J.P."/>
            <person name="Sanders I.R."/>
            <person name="Henrissat B."/>
            <person name="Rensing S.A."/>
            <person name="Grigoriev I.V."/>
            <person name="Corradi N."/>
            <person name="Roux C."/>
            <person name="Martin F."/>
        </authorList>
    </citation>
    <scope>NUCLEOTIDE SEQUENCE</scope>
    <source>
        <strain evidence="1">DAOM 197198</strain>
    </source>
</reference>
<protein>
    <submittedName>
        <fullName evidence="1">Uncharacterized protein</fullName>
    </submittedName>
</protein>
<accession>U9V0W2</accession>
<sequence>MALAPWDSGKSMSYEFTRRFTANPTVPNTLEKVCHTDLIEGLQVSPSRRARPSFQTSAVGVPHKHTDVGRLYIMEANGISRYQRSQYMFGRCLPSLSLSSLIKSTMANCFRST</sequence>